<comment type="caution">
    <text evidence="1">The sequence shown here is derived from an EMBL/GenBank/DDBJ whole genome shotgun (WGS) entry which is preliminary data.</text>
</comment>
<gene>
    <name evidence="1" type="ORF">WJX73_006717</name>
</gene>
<dbReference type="EMBL" id="JALJOQ010000164">
    <property type="protein sequence ID" value="KAK9792462.1"/>
    <property type="molecule type" value="Genomic_DNA"/>
</dbReference>
<accession>A0AAW1NS77</accession>
<organism evidence="1 2">
    <name type="scientific">Symbiochloris irregularis</name>
    <dbReference type="NCBI Taxonomy" id="706552"/>
    <lineage>
        <taxon>Eukaryota</taxon>
        <taxon>Viridiplantae</taxon>
        <taxon>Chlorophyta</taxon>
        <taxon>core chlorophytes</taxon>
        <taxon>Trebouxiophyceae</taxon>
        <taxon>Trebouxiales</taxon>
        <taxon>Trebouxiaceae</taxon>
        <taxon>Symbiochloris</taxon>
    </lineage>
</organism>
<name>A0AAW1NS77_9CHLO</name>
<reference evidence="1 2" key="1">
    <citation type="journal article" date="2024" name="Nat. Commun.">
        <title>Phylogenomics reveals the evolutionary origins of lichenization in chlorophyte algae.</title>
        <authorList>
            <person name="Puginier C."/>
            <person name="Libourel C."/>
            <person name="Otte J."/>
            <person name="Skaloud P."/>
            <person name="Haon M."/>
            <person name="Grisel S."/>
            <person name="Petersen M."/>
            <person name="Berrin J.G."/>
            <person name="Delaux P.M."/>
            <person name="Dal Grande F."/>
            <person name="Keller J."/>
        </authorList>
    </citation>
    <scope>NUCLEOTIDE SEQUENCE [LARGE SCALE GENOMIC DNA]</scope>
    <source>
        <strain evidence="1 2">SAG 2036</strain>
    </source>
</reference>
<evidence type="ECO:0000313" key="2">
    <source>
        <dbReference type="Proteomes" id="UP001465755"/>
    </source>
</evidence>
<sequence length="150" mass="15126">MRLASVADRVAILSRGVWRGGPSLASRPVLRWDAVNGDDLTGGSATACPPGAVVARRRLARAACVSGGEMVALCSVTCRIREALKLYQLSQRPGGGGCVADLLAALFYERRTACIGRGPLCSVGSLPGGGFPGGAAAADADGARCAEAGL</sequence>
<evidence type="ECO:0000313" key="1">
    <source>
        <dbReference type="EMBL" id="KAK9792462.1"/>
    </source>
</evidence>
<proteinExistence type="predicted"/>
<protein>
    <submittedName>
        <fullName evidence="1">Uncharacterized protein</fullName>
    </submittedName>
</protein>
<keyword evidence="2" id="KW-1185">Reference proteome</keyword>
<dbReference type="Proteomes" id="UP001465755">
    <property type="component" value="Unassembled WGS sequence"/>
</dbReference>
<dbReference type="AlphaFoldDB" id="A0AAW1NS77"/>